<evidence type="ECO:0000313" key="2">
    <source>
        <dbReference type="EMBL" id="SLM17461.1"/>
    </source>
</evidence>
<organism evidence="2">
    <name type="scientific">uncultured spirochete</name>
    <dbReference type="NCBI Taxonomy" id="156406"/>
    <lineage>
        <taxon>Bacteria</taxon>
        <taxon>Pseudomonadati</taxon>
        <taxon>Spirochaetota</taxon>
        <taxon>Spirochaetia</taxon>
        <taxon>Spirochaetales</taxon>
        <taxon>environmental samples</taxon>
    </lineage>
</organism>
<sequence length="295" mass="33209">MSVKKSIVLTALLPAAETEQRIFEMGASTMKAYDLSVIEFYAPWDTAKRRGDFLKSHGLCGVYLAATYQKRNHSHLCSLGNKERKSAVEDAKYCIDAASDAQVKSILFTSGRRPNDPAQYQSAYSVLVDSFSELMEYAPKTMDVVLEPGDRDVDAMQLVGPTELAIRFANDIRKEYPNFFLTMDTSHIAQLGENALTALRKASCVCHHVHLANCILQRANPLYGDKHPLFSCMNGVYDDEELHAVYDNLVVMFRQQRKDLTIAVEVISRNGGEFGWMDEVIKGSPWFFSKIIDEE</sequence>
<dbReference type="InterPro" id="IPR036237">
    <property type="entry name" value="Xyl_isomerase-like_sf"/>
</dbReference>
<dbReference type="Pfam" id="PF01261">
    <property type="entry name" value="AP_endonuc_2"/>
    <property type="match status" value="1"/>
</dbReference>
<evidence type="ECO:0000259" key="1">
    <source>
        <dbReference type="Pfam" id="PF01261"/>
    </source>
</evidence>
<dbReference type="InterPro" id="IPR013022">
    <property type="entry name" value="Xyl_isomerase-like_TIM-brl"/>
</dbReference>
<proteinExistence type="predicted"/>
<keyword evidence="2" id="KW-0413">Isomerase</keyword>
<dbReference type="GO" id="GO:0016853">
    <property type="term" value="F:isomerase activity"/>
    <property type="evidence" value="ECO:0007669"/>
    <property type="project" value="UniProtKB-KW"/>
</dbReference>
<dbReference type="Gene3D" id="3.20.20.150">
    <property type="entry name" value="Divalent-metal-dependent TIM barrel enzymes"/>
    <property type="match status" value="1"/>
</dbReference>
<name>A0A3P3XMD2_9SPIR</name>
<dbReference type="AlphaFoldDB" id="A0A3P3XMD2"/>
<gene>
    <name evidence="2" type="ORF">SPIRO4BDMA_40030</name>
</gene>
<accession>A0A3P3XMD2</accession>
<dbReference type="SUPFAM" id="SSF51658">
    <property type="entry name" value="Xylose isomerase-like"/>
    <property type="match status" value="1"/>
</dbReference>
<dbReference type="EMBL" id="FWDO01000004">
    <property type="protein sequence ID" value="SLM17461.1"/>
    <property type="molecule type" value="Genomic_DNA"/>
</dbReference>
<feature type="domain" description="Xylose isomerase-like TIM barrel" evidence="1">
    <location>
        <begin position="34"/>
        <end position="213"/>
    </location>
</feature>
<reference evidence="2" key="1">
    <citation type="submission" date="2017-02" db="EMBL/GenBank/DDBJ databases">
        <authorList>
            <person name="Regsiter A."/>
            <person name="William W."/>
        </authorList>
    </citation>
    <scope>NUCLEOTIDE SEQUENCE</scope>
    <source>
        <strain evidence="2">BdmA 4</strain>
    </source>
</reference>
<protein>
    <submittedName>
        <fullName evidence="2">Putative Xylose isomerase domain-containing protein TIM barrel</fullName>
    </submittedName>
</protein>